<organism evidence="4">
    <name type="scientific">Enterobius vermicularis</name>
    <name type="common">Human pinworm</name>
    <dbReference type="NCBI Taxonomy" id="51028"/>
    <lineage>
        <taxon>Eukaryota</taxon>
        <taxon>Metazoa</taxon>
        <taxon>Ecdysozoa</taxon>
        <taxon>Nematoda</taxon>
        <taxon>Chromadorea</taxon>
        <taxon>Rhabditida</taxon>
        <taxon>Spirurina</taxon>
        <taxon>Oxyuridomorpha</taxon>
        <taxon>Oxyuroidea</taxon>
        <taxon>Oxyuridae</taxon>
        <taxon>Enterobius</taxon>
    </lineage>
</organism>
<dbReference type="AlphaFoldDB" id="A0A0N4VPH0"/>
<evidence type="ECO:0000256" key="1">
    <source>
        <dbReference type="SAM" id="MobiDB-lite"/>
    </source>
</evidence>
<proteinExistence type="predicted"/>
<reference evidence="2 3" key="2">
    <citation type="submission" date="2018-10" db="EMBL/GenBank/DDBJ databases">
        <authorList>
            <consortium name="Pathogen Informatics"/>
        </authorList>
    </citation>
    <scope>NUCLEOTIDE SEQUENCE [LARGE SCALE GENOMIC DNA]</scope>
</reference>
<reference evidence="4" key="1">
    <citation type="submission" date="2017-02" db="UniProtKB">
        <authorList>
            <consortium name="WormBaseParasite"/>
        </authorList>
    </citation>
    <scope>IDENTIFICATION</scope>
</reference>
<name>A0A0N4VPH0_ENTVE</name>
<evidence type="ECO:0000313" key="2">
    <source>
        <dbReference type="EMBL" id="VDD97315.1"/>
    </source>
</evidence>
<dbReference type="WBParaSite" id="EVEC_0001289901-mRNA-1">
    <property type="protein sequence ID" value="EVEC_0001289901-mRNA-1"/>
    <property type="gene ID" value="EVEC_0001289901"/>
</dbReference>
<dbReference type="EMBL" id="UXUI01013380">
    <property type="protein sequence ID" value="VDD97315.1"/>
    <property type="molecule type" value="Genomic_DNA"/>
</dbReference>
<keyword evidence="3" id="KW-1185">Reference proteome</keyword>
<evidence type="ECO:0000313" key="4">
    <source>
        <dbReference type="WBParaSite" id="EVEC_0001289901-mRNA-1"/>
    </source>
</evidence>
<gene>
    <name evidence="2" type="ORF">EVEC_LOCUS12066</name>
</gene>
<feature type="region of interest" description="Disordered" evidence="1">
    <location>
        <begin position="14"/>
        <end position="68"/>
    </location>
</feature>
<sequence>MPLLLQMFADSVRTDTVRQIRQTKGKSGDQWSAGWTHDDGDEDDDNNNDDGDNDETDDDKNSVDAVAC</sequence>
<accession>A0A0N4VPH0</accession>
<feature type="compositionally biased region" description="Acidic residues" evidence="1">
    <location>
        <begin position="39"/>
        <end position="58"/>
    </location>
</feature>
<dbReference type="Proteomes" id="UP000274131">
    <property type="component" value="Unassembled WGS sequence"/>
</dbReference>
<evidence type="ECO:0000313" key="3">
    <source>
        <dbReference type="Proteomes" id="UP000274131"/>
    </source>
</evidence>
<protein>
    <submittedName>
        <fullName evidence="4">Secreted protein</fullName>
    </submittedName>
</protein>